<dbReference type="AlphaFoldDB" id="A0A9W6CY11"/>
<evidence type="ECO:0000256" key="6">
    <source>
        <dbReference type="ARBA" id="ARBA00022982"/>
    </source>
</evidence>
<dbReference type="PANTHER" id="PTHR21294:SF8">
    <property type="entry name" value="ELECTRON TRANSFER FLAVOPROTEIN SUBUNIT BETA"/>
    <property type="match status" value="1"/>
</dbReference>
<keyword evidence="5" id="KW-0813">Transport</keyword>
<comment type="cofactor">
    <cofactor evidence="1">
        <name>FAD</name>
        <dbReference type="ChEBI" id="CHEBI:57692"/>
    </cofactor>
</comment>
<reference evidence="9" key="1">
    <citation type="submission" date="2022-12" db="EMBL/GenBank/DDBJ databases">
        <title>Reference genome sequencing for broad-spectrum identification of bacterial and archaeal isolates by mass spectrometry.</title>
        <authorList>
            <person name="Sekiguchi Y."/>
            <person name="Tourlousse D.M."/>
        </authorList>
    </citation>
    <scope>NUCLEOTIDE SEQUENCE</scope>
    <source>
        <strain evidence="9">14</strain>
    </source>
</reference>
<evidence type="ECO:0000256" key="2">
    <source>
        <dbReference type="ARBA" id="ARBA00007557"/>
    </source>
</evidence>
<evidence type="ECO:0000256" key="3">
    <source>
        <dbReference type="ARBA" id="ARBA00011355"/>
    </source>
</evidence>
<gene>
    <name evidence="9" type="primary">fixA</name>
    <name evidence="9" type="ORF">ARHIZOSPH14_01700</name>
</gene>
<dbReference type="PIRSF" id="PIRSF000090">
    <property type="entry name" value="Beta-ETF"/>
    <property type="match status" value="1"/>
</dbReference>
<proteinExistence type="inferred from homology"/>
<dbReference type="EMBL" id="BSDP01000001">
    <property type="protein sequence ID" value="GLI25928.1"/>
    <property type="molecule type" value="Genomic_DNA"/>
</dbReference>
<name>A0A9W6CY11_9MICO</name>
<evidence type="ECO:0000259" key="8">
    <source>
        <dbReference type="SMART" id="SM00893"/>
    </source>
</evidence>
<dbReference type="Pfam" id="PF01012">
    <property type="entry name" value="ETF"/>
    <property type="match status" value="1"/>
</dbReference>
<evidence type="ECO:0000256" key="5">
    <source>
        <dbReference type="ARBA" id="ARBA00022448"/>
    </source>
</evidence>
<comment type="function">
    <text evidence="7">The electron transfer flavoprotein serves as a specific electron acceptor for other dehydrogenases. It transfers the electrons to the main respiratory chain via ETF-ubiquinone oxidoreductase (ETF dehydrogenase).</text>
</comment>
<dbReference type="SMART" id="SM00893">
    <property type="entry name" value="ETF"/>
    <property type="match status" value="1"/>
</dbReference>
<evidence type="ECO:0000256" key="1">
    <source>
        <dbReference type="ARBA" id="ARBA00001974"/>
    </source>
</evidence>
<dbReference type="InterPro" id="IPR012255">
    <property type="entry name" value="ETF_b"/>
</dbReference>
<sequence>MRIAVLRKQVPDTWGERRMDPTTGRADRDASDAVADEIDDRALELALHLREELGGAEIVLLTMGPDAAEQALRAGLALGADRAVHVIDERLVGADLLQTGRALAAALAREAFDLVLTGLESTDGRGGVLPAMLAERLGLPLVSAATSLEVAGGALRAARATEFQAMDVEVPLPAIVTVTERFPEARIGSFRGIRQAKKKPVDRLSLSDLALAPAPAASVVVDVDRAPERTAGARIVDDGTAAEAVADFLAERNLI</sequence>
<feature type="domain" description="Electron transfer flavoprotein alpha/beta-subunit N-terminal" evidence="8">
    <location>
        <begin position="23"/>
        <end position="213"/>
    </location>
</feature>
<dbReference type="GO" id="GO:0005829">
    <property type="term" value="C:cytosol"/>
    <property type="evidence" value="ECO:0007669"/>
    <property type="project" value="TreeGrafter"/>
</dbReference>
<dbReference type="SUPFAM" id="SSF52402">
    <property type="entry name" value="Adenine nucleotide alpha hydrolases-like"/>
    <property type="match status" value="1"/>
</dbReference>
<keyword evidence="10" id="KW-1185">Reference proteome</keyword>
<comment type="caution">
    <text evidence="9">The sequence shown here is derived from an EMBL/GenBank/DDBJ whole genome shotgun (WGS) entry which is preliminary data.</text>
</comment>
<dbReference type="GO" id="GO:0009055">
    <property type="term" value="F:electron transfer activity"/>
    <property type="evidence" value="ECO:0007669"/>
    <property type="project" value="InterPro"/>
</dbReference>
<dbReference type="Gene3D" id="3.40.50.620">
    <property type="entry name" value="HUPs"/>
    <property type="match status" value="1"/>
</dbReference>
<dbReference type="PANTHER" id="PTHR21294">
    <property type="entry name" value="ELECTRON TRANSFER FLAVOPROTEIN BETA-SUBUNIT"/>
    <property type="match status" value="1"/>
</dbReference>
<protein>
    <recommendedName>
        <fullName evidence="4">Electron transfer flavoprotein subunit beta</fullName>
    </recommendedName>
</protein>
<dbReference type="InterPro" id="IPR014729">
    <property type="entry name" value="Rossmann-like_a/b/a_fold"/>
</dbReference>
<evidence type="ECO:0000313" key="9">
    <source>
        <dbReference type="EMBL" id="GLI25928.1"/>
    </source>
</evidence>
<dbReference type="InterPro" id="IPR033948">
    <property type="entry name" value="ETF_beta_N"/>
</dbReference>
<evidence type="ECO:0000313" key="10">
    <source>
        <dbReference type="Proteomes" id="UP001144396"/>
    </source>
</evidence>
<evidence type="ECO:0000256" key="7">
    <source>
        <dbReference type="ARBA" id="ARBA00025649"/>
    </source>
</evidence>
<dbReference type="InterPro" id="IPR014730">
    <property type="entry name" value="ETF_a/b_N"/>
</dbReference>
<dbReference type="RefSeq" id="WP_281881933.1">
    <property type="nucleotide sequence ID" value="NZ_BSDP01000001.1"/>
</dbReference>
<accession>A0A9W6CY11</accession>
<dbReference type="CDD" id="cd01714">
    <property type="entry name" value="ETF_beta"/>
    <property type="match status" value="1"/>
</dbReference>
<evidence type="ECO:0000256" key="4">
    <source>
        <dbReference type="ARBA" id="ARBA00016797"/>
    </source>
</evidence>
<organism evidence="9 10">
    <name type="scientific">Agromyces rhizosphaerae</name>
    <dbReference type="NCBI Taxonomy" id="88374"/>
    <lineage>
        <taxon>Bacteria</taxon>
        <taxon>Bacillati</taxon>
        <taxon>Actinomycetota</taxon>
        <taxon>Actinomycetes</taxon>
        <taxon>Micrococcales</taxon>
        <taxon>Microbacteriaceae</taxon>
        <taxon>Agromyces</taxon>
    </lineage>
</organism>
<comment type="subunit">
    <text evidence="3">Heterodimer of an alpha and a beta subunit.</text>
</comment>
<keyword evidence="6" id="KW-0249">Electron transport</keyword>
<dbReference type="Proteomes" id="UP001144396">
    <property type="component" value="Unassembled WGS sequence"/>
</dbReference>
<comment type="similarity">
    <text evidence="2">Belongs to the ETF beta-subunit/FixA family.</text>
</comment>